<organism evidence="8 9">
    <name type="scientific">Cochliobolus sativus (strain ND90Pr / ATCC 201652)</name>
    <name type="common">Common root rot and spot blotch fungus</name>
    <name type="synonym">Bipolaris sorokiniana</name>
    <dbReference type="NCBI Taxonomy" id="665912"/>
    <lineage>
        <taxon>Eukaryota</taxon>
        <taxon>Fungi</taxon>
        <taxon>Dikarya</taxon>
        <taxon>Ascomycota</taxon>
        <taxon>Pezizomycotina</taxon>
        <taxon>Dothideomycetes</taxon>
        <taxon>Pleosporomycetidae</taxon>
        <taxon>Pleosporales</taxon>
        <taxon>Pleosporineae</taxon>
        <taxon>Pleosporaceae</taxon>
        <taxon>Bipolaris</taxon>
    </lineage>
</organism>
<dbReference type="OrthoDB" id="2283488at2759"/>
<evidence type="ECO:0000256" key="4">
    <source>
        <dbReference type="ARBA" id="ARBA00023163"/>
    </source>
</evidence>
<dbReference type="OMA" id="CNACVIS"/>
<evidence type="ECO:0000259" key="7">
    <source>
        <dbReference type="Pfam" id="PF00172"/>
    </source>
</evidence>
<evidence type="ECO:0000256" key="1">
    <source>
        <dbReference type="ARBA" id="ARBA00022723"/>
    </source>
</evidence>
<feature type="non-terminal residue" evidence="8">
    <location>
        <position position="1"/>
    </location>
</feature>
<dbReference type="InterPro" id="IPR001138">
    <property type="entry name" value="Zn2Cys6_DnaBD"/>
</dbReference>
<dbReference type="Gene3D" id="4.10.240.10">
    <property type="entry name" value="Zn(2)-C6 fungal-type DNA-binding domain"/>
    <property type="match status" value="1"/>
</dbReference>
<dbReference type="Pfam" id="PF00172">
    <property type="entry name" value="Zn_clus"/>
    <property type="match status" value="1"/>
</dbReference>
<protein>
    <recommendedName>
        <fullName evidence="7">Zn(2)-C6 fungal-type domain-containing protein</fullName>
    </recommendedName>
</protein>
<keyword evidence="4" id="KW-0804">Transcription</keyword>
<evidence type="ECO:0000256" key="3">
    <source>
        <dbReference type="ARBA" id="ARBA00023015"/>
    </source>
</evidence>
<name>M2SNK9_COCSN</name>
<dbReference type="SUPFAM" id="SSF57701">
    <property type="entry name" value="Zn2/Cys6 DNA-binding domain"/>
    <property type="match status" value="1"/>
</dbReference>
<evidence type="ECO:0000256" key="6">
    <source>
        <dbReference type="SAM" id="MobiDB-lite"/>
    </source>
</evidence>
<dbReference type="EMBL" id="KB445656">
    <property type="protein sequence ID" value="EMD58367.1"/>
    <property type="molecule type" value="Genomic_DNA"/>
</dbReference>
<dbReference type="RefSeq" id="XP_007705834.1">
    <property type="nucleotide sequence ID" value="XM_007707644.1"/>
</dbReference>
<dbReference type="GeneID" id="19130753"/>
<evidence type="ECO:0000313" key="8">
    <source>
        <dbReference type="EMBL" id="EMD58367.1"/>
    </source>
</evidence>
<dbReference type="GO" id="GO:0008270">
    <property type="term" value="F:zinc ion binding"/>
    <property type="evidence" value="ECO:0007669"/>
    <property type="project" value="InterPro"/>
</dbReference>
<sequence length="56" mass="6402">NRRDLLLRHQSTHAKNAAEGQPNLNRPVERAIKACNACVISKVKCDNYRPCQRCLK</sequence>
<feature type="region of interest" description="Disordered" evidence="6">
    <location>
        <begin position="1"/>
        <end position="22"/>
    </location>
</feature>
<evidence type="ECO:0000313" key="9">
    <source>
        <dbReference type="Proteomes" id="UP000016934"/>
    </source>
</evidence>
<gene>
    <name evidence="8" type="ORF">COCSADRAFT_129513</name>
</gene>
<dbReference type="Proteomes" id="UP000016934">
    <property type="component" value="Unassembled WGS sequence"/>
</dbReference>
<accession>M2SNK9</accession>
<dbReference type="GO" id="GO:0000981">
    <property type="term" value="F:DNA-binding transcription factor activity, RNA polymerase II-specific"/>
    <property type="evidence" value="ECO:0007669"/>
    <property type="project" value="InterPro"/>
</dbReference>
<keyword evidence="1" id="KW-0479">Metal-binding</keyword>
<feature type="domain" description="Zn(2)-C6 fungal-type" evidence="7">
    <location>
        <begin position="33"/>
        <end position="56"/>
    </location>
</feature>
<keyword evidence="9" id="KW-1185">Reference proteome</keyword>
<keyword evidence="3" id="KW-0805">Transcription regulation</keyword>
<keyword evidence="5" id="KW-0539">Nucleus</keyword>
<feature type="non-terminal residue" evidence="8">
    <location>
        <position position="56"/>
    </location>
</feature>
<dbReference type="KEGG" id="bsc:COCSADRAFT_129513"/>
<proteinExistence type="predicted"/>
<dbReference type="AlphaFoldDB" id="M2SNK9"/>
<evidence type="ECO:0000256" key="2">
    <source>
        <dbReference type="ARBA" id="ARBA00022833"/>
    </source>
</evidence>
<dbReference type="HOGENOM" id="CLU_3019811_0_0_1"/>
<keyword evidence="2" id="KW-0862">Zinc</keyword>
<reference evidence="8 9" key="1">
    <citation type="journal article" date="2012" name="PLoS Pathog.">
        <title>Diverse lifestyles and strategies of plant pathogenesis encoded in the genomes of eighteen Dothideomycetes fungi.</title>
        <authorList>
            <person name="Ohm R.A."/>
            <person name="Feau N."/>
            <person name="Henrissat B."/>
            <person name="Schoch C.L."/>
            <person name="Horwitz B.A."/>
            <person name="Barry K.W."/>
            <person name="Condon B.J."/>
            <person name="Copeland A.C."/>
            <person name="Dhillon B."/>
            <person name="Glaser F."/>
            <person name="Hesse C.N."/>
            <person name="Kosti I."/>
            <person name="LaButti K."/>
            <person name="Lindquist E.A."/>
            <person name="Lucas S."/>
            <person name="Salamov A.A."/>
            <person name="Bradshaw R.E."/>
            <person name="Ciuffetti L."/>
            <person name="Hamelin R.C."/>
            <person name="Kema G.H.J."/>
            <person name="Lawrence C."/>
            <person name="Scott J.A."/>
            <person name="Spatafora J.W."/>
            <person name="Turgeon B.G."/>
            <person name="de Wit P.J.G.M."/>
            <person name="Zhong S."/>
            <person name="Goodwin S.B."/>
            <person name="Grigoriev I.V."/>
        </authorList>
    </citation>
    <scope>NUCLEOTIDE SEQUENCE [LARGE SCALE GENOMIC DNA]</scope>
    <source>
        <strain evidence="9">ND90Pr / ATCC 201652</strain>
    </source>
</reference>
<dbReference type="PANTHER" id="PTHR47660:SF2">
    <property type="entry name" value="TRANSCRIPTION FACTOR WITH C2H2 AND ZN(2)-CYS(6) DNA BINDING DOMAIN (EUROFUNG)"/>
    <property type="match status" value="1"/>
</dbReference>
<reference evidence="9" key="2">
    <citation type="journal article" date="2013" name="PLoS Genet.">
        <title>Comparative genome structure, secondary metabolite, and effector coding capacity across Cochliobolus pathogens.</title>
        <authorList>
            <person name="Condon B.J."/>
            <person name="Leng Y."/>
            <person name="Wu D."/>
            <person name="Bushley K.E."/>
            <person name="Ohm R.A."/>
            <person name="Otillar R."/>
            <person name="Martin J."/>
            <person name="Schackwitz W."/>
            <person name="Grimwood J."/>
            <person name="MohdZainudin N."/>
            <person name="Xue C."/>
            <person name="Wang R."/>
            <person name="Manning V.A."/>
            <person name="Dhillon B."/>
            <person name="Tu Z.J."/>
            <person name="Steffenson B.J."/>
            <person name="Salamov A."/>
            <person name="Sun H."/>
            <person name="Lowry S."/>
            <person name="LaButti K."/>
            <person name="Han J."/>
            <person name="Copeland A."/>
            <person name="Lindquist E."/>
            <person name="Barry K."/>
            <person name="Schmutz J."/>
            <person name="Baker S.E."/>
            <person name="Ciuffetti L.M."/>
            <person name="Grigoriev I.V."/>
            <person name="Zhong S."/>
            <person name="Turgeon B.G."/>
        </authorList>
    </citation>
    <scope>NUCLEOTIDE SEQUENCE [LARGE SCALE GENOMIC DNA]</scope>
    <source>
        <strain evidence="9">ND90Pr / ATCC 201652</strain>
    </source>
</reference>
<dbReference type="PANTHER" id="PTHR47660">
    <property type="entry name" value="TRANSCRIPTION FACTOR WITH C2H2 AND ZN(2)-CYS(6) DNA BINDING DOMAIN (EUROFUNG)-RELATED-RELATED"/>
    <property type="match status" value="1"/>
</dbReference>
<evidence type="ECO:0000256" key="5">
    <source>
        <dbReference type="ARBA" id="ARBA00023242"/>
    </source>
</evidence>
<dbReference type="InterPro" id="IPR036864">
    <property type="entry name" value="Zn2-C6_fun-type_DNA-bd_sf"/>
</dbReference>